<accession>A0A369MNL4</accession>
<evidence type="ECO:0000313" key="1">
    <source>
        <dbReference type="EMBL" id="RDB76270.1"/>
    </source>
</evidence>
<protein>
    <submittedName>
        <fullName evidence="1">Uncharacterized protein</fullName>
    </submittedName>
</protein>
<gene>
    <name evidence="1" type="ORF">C1872_12565</name>
</gene>
<name>A0A369MNL4_EGGLN</name>
<dbReference type="AlphaFoldDB" id="A0A369MNL4"/>
<dbReference type="EMBL" id="PPTX01000022">
    <property type="protein sequence ID" value="RDB76270.1"/>
    <property type="molecule type" value="Genomic_DNA"/>
</dbReference>
<comment type="caution">
    <text evidence="1">The sequence shown here is derived from an EMBL/GenBank/DDBJ whole genome shotgun (WGS) entry which is preliminary data.</text>
</comment>
<sequence>MNDNRVFPEQVDSILSAAEITVEDCFGCMTVVHAKLPCGFIITETSACIDPENYDRDLGAKICMGRVRDKVWELEGYHKMRTAEEREE</sequence>
<proteinExistence type="predicted"/>
<evidence type="ECO:0000313" key="2">
    <source>
        <dbReference type="Proteomes" id="UP000253752"/>
    </source>
</evidence>
<dbReference type="Pfam" id="PF13876">
    <property type="entry name" value="Phage_gp49_66"/>
    <property type="match status" value="1"/>
</dbReference>
<dbReference type="InterPro" id="IPR025915">
    <property type="entry name" value="Phage_gp49_66"/>
</dbReference>
<reference evidence="1 2" key="1">
    <citation type="journal article" date="2018" name="Elife">
        <title>Discovery and characterization of a prevalent human gut bacterial enzyme sufficient for the inactivation of a family of plant toxins.</title>
        <authorList>
            <person name="Koppel N."/>
            <person name="Bisanz J.E."/>
            <person name="Pandelia M.E."/>
            <person name="Turnbaugh P.J."/>
            <person name="Balskus E.P."/>
        </authorList>
    </citation>
    <scope>NUCLEOTIDE SEQUENCE [LARGE SCALE GENOMIC DNA]</scope>
    <source>
        <strain evidence="1 2">MR1 #12</strain>
    </source>
</reference>
<dbReference type="RefSeq" id="WP_114516582.1">
    <property type="nucleotide sequence ID" value="NZ_PPTX01000022.1"/>
</dbReference>
<dbReference type="Proteomes" id="UP000253752">
    <property type="component" value="Unassembled WGS sequence"/>
</dbReference>
<organism evidence="1 2">
    <name type="scientific">Eggerthella lenta</name>
    <name type="common">Eubacterium lentum</name>
    <dbReference type="NCBI Taxonomy" id="84112"/>
    <lineage>
        <taxon>Bacteria</taxon>
        <taxon>Bacillati</taxon>
        <taxon>Actinomycetota</taxon>
        <taxon>Coriobacteriia</taxon>
        <taxon>Eggerthellales</taxon>
        <taxon>Eggerthellaceae</taxon>
        <taxon>Eggerthella</taxon>
    </lineage>
</organism>